<sequence>MNAMEIHAMWSVWDAHGQAIVPYKVCREGCHESWPCASRRDADSQLREAGVDPYAVKRGEVAIPAL</sequence>
<dbReference type="RefSeq" id="WP_285667140.1">
    <property type="nucleotide sequence ID" value="NZ_BSTX01000006.1"/>
</dbReference>
<organism evidence="1 2">
    <name type="scientific">Actinorhabdospora filicis</name>
    <dbReference type="NCBI Taxonomy" id="1785913"/>
    <lineage>
        <taxon>Bacteria</taxon>
        <taxon>Bacillati</taxon>
        <taxon>Actinomycetota</taxon>
        <taxon>Actinomycetes</taxon>
        <taxon>Micromonosporales</taxon>
        <taxon>Micromonosporaceae</taxon>
        <taxon>Actinorhabdospora</taxon>
    </lineage>
</organism>
<dbReference type="EMBL" id="BSTX01000006">
    <property type="protein sequence ID" value="GLZ81618.1"/>
    <property type="molecule type" value="Genomic_DNA"/>
</dbReference>
<evidence type="ECO:0000313" key="1">
    <source>
        <dbReference type="EMBL" id="GLZ81618.1"/>
    </source>
</evidence>
<dbReference type="AlphaFoldDB" id="A0A9W6SSN0"/>
<reference evidence="1" key="1">
    <citation type="submission" date="2023-03" db="EMBL/GenBank/DDBJ databases">
        <title>Actinorhabdospora filicis NBRC 111898.</title>
        <authorList>
            <person name="Ichikawa N."/>
            <person name="Sato H."/>
            <person name="Tonouchi N."/>
        </authorList>
    </citation>
    <scope>NUCLEOTIDE SEQUENCE</scope>
    <source>
        <strain evidence="1">NBRC 111898</strain>
    </source>
</reference>
<dbReference type="Proteomes" id="UP001165079">
    <property type="component" value="Unassembled WGS sequence"/>
</dbReference>
<keyword evidence="2" id="KW-1185">Reference proteome</keyword>
<protein>
    <submittedName>
        <fullName evidence="1">Uncharacterized protein</fullName>
    </submittedName>
</protein>
<proteinExistence type="predicted"/>
<accession>A0A9W6SSN0</accession>
<comment type="caution">
    <text evidence="1">The sequence shown here is derived from an EMBL/GenBank/DDBJ whole genome shotgun (WGS) entry which is preliminary data.</text>
</comment>
<gene>
    <name evidence="1" type="ORF">Afil01_64250</name>
</gene>
<evidence type="ECO:0000313" key="2">
    <source>
        <dbReference type="Proteomes" id="UP001165079"/>
    </source>
</evidence>
<name>A0A9W6SSN0_9ACTN</name>